<protein>
    <submittedName>
        <fullName evidence="2">Helix-turn-helix domain-containing protein</fullName>
    </submittedName>
</protein>
<dbReference type="Gene3D" id="3.90.105.50">
    <property type="match status" value="1"/>
</dbReference>
<reference evidence="2" key="1">
    <citation type="submission" date="2023-02" db="EMBL/GenBank/DDBJ databases">
        <title>Gut commensal Christensenella minuta modulates host metabolism via a new class of secondary bile acids.</title>
        <authorList>
            <person name="Liu C."/>
        </authorList>
    </citation>
    <scope>NUCLEOTIDE SEQUENCE</scope>
    <source>
        <strain evidence="2">CA70</strain>
    </source>
</reference>
<dbReference type="Pfam" id="PF12728">
    <property type="entry name" value="HTH_17"/>
    <property type="match status" value="1"/>
</dbReference>
<dbReference type="EMBL" id="CP117826">
    <property type="protein sequence ID" value="XCC63348.1"/>
    <property type="molecule type" value="Genomic_DNA"/>
</dbReference>
<sequence>MDKEILSIRELAEYFGVSEALAYRLAHTDGFPVLRIGKRLMVPVAELRIWVSKNVVCYEK</sequence>
<dbReference type="InterPro" id="IPR038148">
    <property type="entry name" value="Tn1545/Tn916_Xis"/>
</dbReference>
<evidence type="ECO:0000259" key="1">
    <source>
        <dbReference type="Pfam" id="PF12728"/>
    </source>
</evidence>
<feature type="domain" description="Helix-turn-helix" evidence="1">
    <location>
        <begin position="6"/>
        <end position="54"/>
    </location>
</feature>
<organism evidence="2">
    <name type="scientific">Christensenella massiliensis</name>
    <dbReference type="NCBI Taxonomy" id="1805714"/>
    <lineage>
        <taxon>Bacteria</taxon>
        <taxon>Bacillati</taxon>
        <taxon>Bacillota</taxon>
        <taxon>Clostridia</taxon>
        <taxon>Christensenellales</taxon>
        <taxon>Christensenellaceae</taxon>
        <taxon>Christensenella</taxon>
    </lineage>
</organism>
<dbReference type="AlphaFoldDB" id="A0AAU8AAU0"/>
<evidence type="ECO:0000313" key="2">
    <source>
        <dbReference type="EMBL" id="XCC63348.1"/>
    </source>
</evidence>
<gene>
    <name evidence="2" type="ORF">PUP29_05395</name>
</gene>
<proteinExistence type="predicted"/>
<accession>A0AAU8AAU0</accession>
<dbReference type="RefSeq" id="WP_079546784.1">
    <property type="nucleotide sequence ID" value="NZ_CP117826.1"/>
</dbReference>
<name>A0AAU8AAU0_9FIRM</name>
<dbReference type="InterPro" id="IPR041657">
    <property type="entry name" value="HTH_17"/>
</dbReference>